<sequence length="92" mass="10825">MRPGETESGRGGQQVSMDVMEHSWISMLLHENQVRLTPRERDILFRLTGSDPHYVTTREQLKEWAARYLTALPDDAREIREIKAVLQRYLPF</sequence>
<gene>
    <name evidence="1" type="ORF">AU15_20530</name>
</gene>
<accession>W5Z4M9</accession>
<dbReference type="Proteomes" id="UP000035081">
    <property type="component" value="Chromosome"/>
</dbReference>
<protein>
    <submittedName>
        <fullName evidence="1">Uncharacterized protein</fullName>
    </submittedName>
</protein>
<dbReference type="KEGG" id="msr:AU15_20530"/>
<reference evidence="1 2" key="1">
    <citation type="journal article" date="2014" name="Genome Announc.">
        <title>Draft Genome Sequences of Marinobacter similis A3d10T and Marinobacter salarius R9SW1T.</title>
        <authorList>
            <person name="Ivanova E.P."/>
            <person name="Ng H.J."/>
            <person name="Webb H.K."/>
            <person name="Feng G."/>
            <person name="Oshima K."/>
            <person name="Hattori M."/>
            <person name="Ohkuma M."/>
            <person name="Sergeev A.F."/>
            <person name="Mikhailov V.V."/>
            <person name="Crawford R.J."/>
            <person name="Sawabe T."/>
        </authorList>
    </citation>
    <scope>NUCLEOTIDE SEQUENCE [LARGE SCALE GENOMIC DNA]</scope>
    <source>
        <strain evidence="2">A3d10 and R9SW1</strain>
    </source>
</reference>
<name>W5Z4M9_9GAMM</name>
<organism evidence="1 2">
    <name type="scientific">Marinobacter salarius</name>
    <dbReference type="NCBI Taxonomy" id="1420917"/>
    <lineage>
        <taxon>Bacteria</taxon>
        <taxon>Pseudomonadati</taxon>
        <taxon>Pseudomonadota</taxon>
        <taxon>Gammaproteobacteria</taxon>
        <taxon>Pseudomonadales</taxon>
        <taxon>Marinobacteraceae</taxon>
        <taxon>Marinobacter</taxon>
    </lineage>
</organism>
<dbReference type="EMBL" id="CP007152">
    <property type="protein sequence ID" value="AHI33408.1"/>
    <property type="molecule type" value="Genomic_DNA"/>
</dbReference>
<evidence type="ECO:0000313" key="2">
    <source>
        <dbReference type="Proteomes" id="UP000035081"/>
    </source>
</evidence>
<evidence type="ECO:0000313" key="1">
    <source>
        <dbReference type="EMBL" id="AHI33408.1"/>
    </source>
</evidence>
<dbReference type="HOGENOM" id="CLU_2409793_0_0_6"/>
<dbReference type="AlphaFoldDB" id="W5Z4M9"/>
<proteinExistence type="predicted"/>